<proteinExistence type="predicted"/>
<evidence type="ECO:0000313" key="2">
    <source>
        <dbReference type="Proteomes" id="UP000887116"/>
    </source>
</evidence>
<dbReference type="OrthoDB" id="10448991at2759"/>
<comment type="caution">
    <text evidence="1">The sequence shown here is derived from an EMBL/GenBank/DDBJ whole genome shotgun (WGS) entry which is preliminary data.</text>
</comment>
<gene>
    <name evidence="1" type="ORF">TNCT_365161</name>
</gene>
<organism evidence="1 2">
    <name type="scientific">Trichonephila clavata</name>
    <name type="common">Joro spider</name>
    <name type="synonym">Nephila clavata</name>
    <dbReference type="NCBI Taxonomy" id="2740835"/>
    <lineage>
        <taxon>Eukaryota</taxon>
        <taxon>Metazoa</taxon>
        <taxon>Ecdysozoa</taxon>
        <taxon>Arthropoda</taxon>
        <taxon>Chelicerata</taxon>
        <taxon>Arachnida</taxon>
        <taxon>Araneae</taxon>
        <taxon>Araneomorphae</taxon>
        <taxon>Entelegynae</taxon>
        <taxon>Araneoidea</taxon>
        <taxon>Nephilidae</taxon>
        <taxon>Trichonephila</taxon>
    </lineage>
</organism>
<keyword evidence="2" id="KW-1185">Reference proteome</keyword>
<name>A0A8X6IWC9_TRICU</name>
<accession>A0A8X6IWC9</accession>
<reference evidence="1" key="1">
    <citation type="submission" date="2020-07" db="EMBL/GenBank/DDBJ databases">
        <title>Multicomponent nature underlies the extraordinary mechanical properties of spider dragline silk.</title>
        <authorList>
            <person name="Kono N."/>
            <person name="Nakamura H."/>
            <person name="Mori M."/>
            <person name="Yoshida Y."/>
            <person name="Ohtoshi R."/>
            <person name="Malay A.D."/>
            <person name="Moran D.A.P."/>
            <person name="Tomita M."/>
            <person name="Numata K."/>
            <person name="Arakawa K."/>
        </authorList>
    </citation>
    <scope>NUCLEOTIDE SEQUENCE</scope>
</reference>
<dbReference type="AlphaFoldDB" id="A0A8X6IWC9"/>
<evidence type="ECO:0000313" key="1">
    <source>
        <dbReference type="EMBL" id="GFR02363.1"/>
    </source>
</evidence>
<sequence>MTSLDSEPQVNDQTVIMEDVRFPILTDEEKCTKLTSLEKQCRILSARRDYVTEMIE</sequence>
<dbReference type="Proteomes" id="UP000887116">
    <property type="component" value="Unassembled WGS sequence"/>
</dbReference>
<protein>
    <submittedName>
        <fullName evidence="1">Uncharacterized protein</fullName>
    </submittedName>
</protein>
<feature type="non-terminal residue" evidence="1">
    <location>
        <position position="56"/>
    </location>
</feature>
<dbReference type="EMBL" id="BMAO01015544">
    <property type="protein sequence ID" value="GFR02363.1"/>
    <property type="molecule type" value="Genomic_DNA"/>
</dbReference>